<keyword evidence="4" id="KW-1185">Reference proteome</keyword>
<dbReference type="RefSeq" id="WP_307689056.1">
    <property type="nucleotide sequence ID" value="NZ_JAUSRO010000004.1"/>
</dbReference>
<accession>A0ABT9S664</accession>
<feature type="chain" id="PRO_5046982060" evidence="2">
    <location>
        <begin position="20"/>
        <end position="78"/>
    </location>
</feature>
<name>A0ABT9S664_9BURK</name>
<comment type="caution">
    <text evidence="3">The sequence shown here is derived from an EMBL/GenBank/DDBJ whole genome shotgun (WGS) entry which is preliminary data.</text>
</comment>
<keyword evidence="2" id="KW-0732">Signal</keyword>
<evidence type="ECO:0000313" key="4">
    <source>
        <dbReference type="Proteomes" id="UP001226867"/>
    </source>
</evidence>
<feature type="signal peptide" evidence="2">
    <location>
        <begin position="1"/>
        <end position="19"/>
    </location>
</feature>
<dbReference type="Proteomes" id="UP001226867">
    <property type="component" value="Unassembled WGS sequence"/>
</dbReference>
<sequence>MKKLLLALAFTAVSATALAQPTRDGPPPQGPRMERHVDRERANTMRPVQRHDRHGKRKVWVPTHREHGRVVRGHYVWR</sequence>
<gene>
    <name evidence="3" type="ORF">J2W36_001481</name>
</gene>
<evidence type="ECO:0000256" key="1">
    <source>
        <dbReference type="SAM" id="MobiDB-lite"/>
    </source>
</evidence>
<feature type="region of interest" description="Disordered" evidence="1">
    <location>
        <begin position="19"/>
        <end position="65"/>
    </location>
</feature>
<feature type="compositionally biased region" description="Basic and acidic residues" evidence="1">
    <location>
        <begin position="32"/>
        <end position="43"/>
    </location>
</feature>
<protein>
    <submittedName>
        <fullName evidence="3">Ni/Co efflux regulator RcnB</fullName>
    </submittedName>
</protein>
<organism evidence="3 4">
    <name type="scientific">Variovorax ginsengisoli</name>
    <dbReference type="NCBI Taxonomy" id="363844"/>
    <lineage>
        <taxon>Bacteria</taxon>
        <taxon>Pseudomonadati</taxon>
        <taxon>Pseudomonadota</taxon>
        <taxon>Betaproteobacteria</taxon>
        <taxon>Burkholderiales</taxon>
        <taxon>Comamonadaceae</taxon>
        <taxon>Variovorax</taxon>
    </lineage>
</organism>
<reference evidence="3 4" key="1">
    <citation type="submission" date="2023-07" db="EMBL/GenBank/DDBJ databases">
        <title>Sorghum-associated microbial communities from plants grown in Nebraska, USA.</title>
        <authorList>
            <person name="Schachtman D."/>
        </authorList>
    </citation>
    <scope>NUCLEOTIDE SEQUENCE [LARGE SCALE GENOMIC DNA]</scope>
    <source>
        <strain evidence="3 4">DS1607</strain>
    </source>
</reference>
<evidence type="ECO:0000256" key="2">
    <source>
        <dbReference type="SAM" id="SignalP"/>
    </source>
</evidence>
<proteinExistence type="predicted"/>
<evidence type="ECO:0000313" key="3">
    <source>
        <dbReference type="EMBL" id="MDP9899236.1"/>
    </source>
</evidence>
<dbReference type="EMBL" id="JAUSRO010000004">
    <property type="protein sequence ID" value="MDP9899236.1"/>
    <property type="molecule type" value="Genomic_DNA"/>
</dbReference>